<evidence type="ECO:0000256" key="4">
    <source>
        <dbReference type="ARBA" id="ARBA00022691"/>
    </source>
</evidence>
<evidence type="ECO:0000256" key="1">
    <source>
        <dbReference type="ARBA" id="ARBA00011975"/>
    </source>
</evidence>
<proteinExistence type="inferred from homology"/>
<accession>Q0W1Z9</accession>
<dbReference type="NCBIfam" id="TIGR00675">
    <property type="entry name" value="dcm"/>
    <property type="match status" value="1"/>
</dbReference>
<dbReference type="GO" id="GO:0003886">
    <property type="term" value="F:DNA (cytosine-5-)-methyltransferase activity"/>
    <property type="evidence" value="ECO:0007669"/>
    <property type="project" value="UniProtKB-EC"/>
</dbReference>
<dbReference type="PATRIC" id="fig|351160.9.peg.687"/>
<dbReference type="PANTHER" id="PTHR10629">
    <property type="entry name" value="CYTOSINE-SPECIFIC METHYLTRANSFERASE"/>
    <property type="match status" value="1"/>
</dbReference>
<dbReference type="SUPFAM" id="SSF53335">
    <property type="entry name" value="S-adenosyl-L-methionine-dependent methyltransferases"/>
    <property type="match status" value="1"/>
</dbReference>
<reference evidence="6 7" key="1">
    <citation type="journal article" date="2006" name="Science">
        <title>Genome of rice cluster I archaea -- the key methane producers in the rice rhizosphere.</title>
        <authorList>
            <person name="Erkel C."/>
            <person name="Kube M."/>
            <person name="Reinhardt R."/>
            <person name="Liesack W."/>
        </authorList>
    </citation>
    <scope>NUCLEOTIDE SEQUENCE [LARGE SCALE GENOMIC DNA]</scope>
    <source>
        <strain evidence="7">DSM 22066 / NBRC 105507 / MRE50</strain>
    </source>
</reference>
<dbReference type="REBASE" id="13574">
    <property type="entry name" value="M.Mar50ORF2529P"/>
</dbReference>
<evidence type="ECO:0000256" key="5">
    <source>
        <dbReference type="RuleBase" id="RU000416"/>
    </source>
</evidence>
<keyword evidence="2 6" id="KW-0489">Methyltransferase</keyword>
<dbReference type="eggNOG" id="arCOG04157">
    <property type="taxonomic scope" value="Archaea"/>
</dbReference>
<dbReference type="Pfam" id="PF00145">
    <property type="entry name" value="DNA_methylase"/>
    <property type="match status" value="2"/>
</dbReference>
<dbReference type="EC" id="2.1.1.37" evidence="1"/>
<dbReference type="EMBL" id="AM114193">
    <property type="protein sequence ID" value="CAJ37594.1"/>
    <property type="molecule type" value="Genomic_DNA"/>
</dbReference>
<gene>
    <name evidence="6" type="primary">dcm</name>
    <name evidence="6" type="ORF">RCIX2529</name>
</gene>
<dbReference type="InterPro" id="IPR050390">
    <property type="entry name" value="C5-Methyltransferase"/>
</dbReference>
<dbReference type="Proteomes" id="UP000000663">
    <property type="component" value="Chromosome"/>
</dbReference>
<dbReference type="PANTHER" id="PTHR10629:SF52">
    <property type="entry name" value="DNA (CYTOSINE-5)-METHYLTRANSFERASE 1"/>
    <property type="match status" value="1"/>
</dbReference>
<dbReference type="AlphaFoldDB" id="Q0W1Z9"/>
<dbReference type="PRINTS" id="PR00105">
    <property type="entry name" value="C5METTRFRASE"/>
</dbReference>
<evidence type="ECO:0000313" key="6">
    <source>
        <dbReference type="EMBL" id="CAJ37594.1"/>
    </source>
</evidence>
<keyword evidence="4" id="KW-0949">S-adenosyl-L-methionine</keyword>
<dbReference type="InterPro" id="IPR018117">
    <property type="entry name" value="C5_DNA_meth_AS"/>
</dbReference>
<dbReference type="InterPro" id="IPR029063">
    <property type="entry name" value="SAM-dependent_MTases_sf"/>
</dbReference>
<dbReference type="PROSITE" id="PS00094">
    <property type="entry name" value="C5_MTASE_1"/>
    <property type="match status" value="1"/>
</dbReference>
<dbReference type="InterPro" id="IPR001525">
    <property type="entry name" value="C5_MeTfrase"/>
</dbReference>
<keyword evidence="7" id="KW-1185">Reference proteome</keyword>
<dbReference type="OrthoDB" id="5033at2157"/>
<evidence type="ECO:0000256" key="3">
    <source>
        <dbReference type="ARBA" id="ARBA00022679"/>
    </source>
</evidence>
<dbReference type="Gene3D" id="3.90.120.10">
    <property type="entry name" value="DNA Methylase, subunit A, domain 2"/>
    <property type="match status" value="1"/>
</dbReference>
<organism evidence="6 7">
    <name type="scientific">Methanocella arvoryzae (strain DSM 22066 / NBRC 105507 / MRE50)</name>
    <dbReference type="NCBI Taxonomy" id="351160"/>
    <lineage>
        <taxon>Archaea</taxon>
        <taxon>Methanobacteriati</taxon>
        <taxon>Methanobacteriota</taxon>
        <taxon>Stenosarchaea group</taxon>
        <taxon>Methanomicrobia</taxon>
        <taxon>Methanocellales</taxon>
        <taxon>Methanocellaceae</taxon>
        <taxon>Methanocella</taxon>
    </lineage>
</organism>
<keyword evidence="3 6" id="KW-0808">Transferase</keyword>
<comment type="similarity">
    <text evidence="5">Belongs to the class I-like SAM-binding methyltransferase superfamily. C5-methyltransferase family.</text>
</comment>
<sequence length="419" mass="48478">MSFPYTVLDLFSGAGGLTEGFYRNGFDIISHIEKDEFASKTLQTRSLYYALLKINKVHIYYNYYNNRINRDEFLKQCCELGIDNSEVIHEEISLITEDSLIDKINTQLIKRNINKINVVIGGPPCQAYSLIGRGRDRYGMLYDPRNHLYKHYIRFIQTFSPDLFVFENVPGIRSAKNGMIIEDFKKMIDESGYDSDQKILNASNFNVLQNRKRIIIIGWKKEYNLSYPDFAKSQTPYIINDLLSDLPELKPGCGSEISNYTGDRTKYLQESGIRTDETCIRHHVARPHNDRDREIYRIAIEKWNNGKKRIKYTELDPSLKTHKNEKSFLDRFKVVNGNGLSHSIVAHLSKDGHYFIHPDISQCRSLTVREAARIQSFPDNYLFEGPRSSQFIQIGNAVPPLMASGIATKIKDMLNRIYL</sequence>
<dbReference type="KEGG" id="rci:RCIX2529"/>
<dbReference type="PROSITE" id="PS51679">
    <property type="entry name" value="SAM_MT_C5"/>
    <property type="match status" value="1"/>
</dbReference>
<name>Q0W1Z9_METAR</name>
<evidence type="ECO:0000256" key="2">
    <source>
        <dbReference type="ARBA" id="ARBA00022603"/>
    </source>
</evidence>
<dbReference type="STRING" id="351160.RCIX2529"/>
<dbReference type="Gene3D" id="3.40.50.150">
    <property type="entry name" value="Vaccinia Virus protein VP39"/>
    <property type="match status" value="1"/>
</dbReference>
<dbReference type="GeneID" id="5145721"/>
<protein>
    <recommendedName>
        <fullName evidence="1">DNA (cytosine-5-)-methyltransferase</fullName>
        <ecNumber evidence="1">2.1.1.37</ecNumber>
    </recommendedName>
</protein>
<evidence type="ECO:0000313" key="7">
    <source>
        <dbReference type="Proteomes" id="UP000000663"/>
    </source>
</evidence>
<dbReference type="GO" id="GO:0032259">
    <property type="term" value="P:methylation"/>
    <property type="evidence" value="ECO:0007669"/>
    <property type="project" value="UniProtKB-KW"/>
</dbReference>
<dbReference type="RefSeq" id="WP_012034991.1">
    <property type="nucleotide sequence ID" value="NC_009464.1"/>
</dbReference>